<dbReference type="AlphaFoldDB" id="A0A5J9V6J7"/>
<sequence>MSVNGISKQFSHEFCEGVRARLVDKDLAPKWDPPALEYVSRTWWTRTLHLLASLIPS</sequence>
<feature type="domain" description="Enoyl-CoA hydratase/isomerase" evidence="1">
    <location>
        <begin position="11"/>
        <end position="46"/>
    </location>
</feature>
<keyword evidence="3" id="KW-1185">Reference proteome</keyword>
<gene>
    <name evidence="2" type="ORF">EJB05_23459</name>
</gene>
<organism evidence="2 3">
    <name type="scientific">Eragrostis curvula</name>
    <name type="common">weeping love grass</name>
    <dbReference type="NCBI Taxonomy" id="38414"/>
    <lineage>
        <taxon>Eukaryota</taxon>
        <taxon>Viridiplantae</taxon>
        <taxon>Streptophyta</taxon>
        <taxon>Embryophyta</taxon>
        <taxon>Tracheophyta</taxon>
        <taxon>Spermatophyta</taxon>
        <taxon>Magnoliopsida</taxon>
        <taxon>Liliopsida</taxon>
        <taxon>Poales</taxon>
        <taxon>Poaceae</taxon>
        <taxon>PACMAD clade</taxon>
        <taxon>Chloridoideae</taxon>
        <taxon>Eragrostideae</taxon>
        <taxon>Eragrostidinae</taxon>
        <taxon>Eragrostis</taxon>
    </lineage>
</organism>
<reference evidence="2 3" key="1">
    <citation type="journal article" date="2019" name="Sci. Rep.">
        <title>A high-quality genome of Eragrostis curvula grass provides insights into Poaceae evolution and supports new strategies to enhance forage quality.</title>
        <authorList>
            <person name="Carballo J."/>
            <person name="Santos B.A.C.M."/>
            <person name="Zappacosta D."/>
            <person name="Garbus I."/>
            <person name="Selva J.P."/>
            <person name="Gallo C.A."/>
            <person name="Diaz A."/>
            <person name="Albertini E."/>
            <person name="Caccamo M."/>
            <person name="Echenique V."/>
        </authorList>
    </citation>
    <scope>NUCLEOTIDE SEQUENCE [LARGE SCALE GENOMIC DNA]</scope>
    <source>
        <strain evidence="3">cv. Victoria</strain>
        <tissue evidence="2">Leaf</tissue>
    </source>
</reference>
<protein>
    <recommendedName>
        <fullName evidence="1">Enoyl-CoA hydratase/isomerase domain-containing protein</fullName>
    </recommendedName>
</protein>
<proteinExistence type="predicted"/>
<dbReference type="Gene3D" id="3.90.226.10">
    <property type="entry name" value="2-enoyl-CoA Hydratase, Chain A, domain 1"/>
    <property type="match status" value="1"/>
</dbReference>
<dbReference type="InterPro" id="IPR045004">
    <property type="entry name" value="ECH_dom"/>
</dbReference>
<evidence type="ECO:0000313" key="2">
    <source>
        <dbReference type="EMBL" id="TVU31759.1"/>
    </source>
</evidence>
<name>A0A5J9V6J7_9POAL</name>
<dbReference type="Proteomes" id="UP000324897">
    <property type="component" value="Chromosome 1"/>
</dbReference>
<dbReference type="Pfam" id="PF16113">
    <property type="entry name" value="ECH_2"/>
    <property type="match status" value="1"/>
</dbReference>
<evidence type="ECO:0000259" key="1">
    <source>
        <dbReference type="Pfam" id="PF16113"/>
    </source>
</evidence>
<comment type="caution">
    <text evidence="2">The sequence shown here is derived from an EMBL/GenBank/DDBJ whole genome shotgun (WGS) entry which is preliminary data.</text>
</comment>
<dbReference type="OrthoDB" id="16820at2759"/>
<dbReference type="EMBL" id="RWGY01000011">
    <property type="protein sequence ID" value="TVU31759.1"/>
    <property type="molecule type" value="Genomic_DNA"/>
</dbReference>
<dbReference type="Gramene" id="TVU31759">
    <property type="protein sequence ID" value="TVU31759"/>
    <property type="gene ID" value="EJB05_23459"/>
</dbReference>
<accession>A0A5J9V6J7</accession>
<evidence type="ECO:0000313" key="3">
    <source>
        <dbReference type="Proteomes" id="UP000324897"/>
    </source>
</evidence>